<evidence type="ECO:0000313" key="4">
    <source>
        <dbReference type="Proteomes" id="UP000569018"/>
    </source>
</evidence>
<dbReference type="Proteomes" id="UP000569018">
    <property type="component" value="Unassembled WGS sequence"/>
</dbReference>
<dbReference type="AlphaFoldDB" id="A0A6V8NEM0"/>
<dbReference type="EMBL" id="BLSD01000003">
    <property type="protein sequence ID" value="GFP38419.1"/>
    <property type="molecule type" value="Genomic_DNA"/>
</dbReference>
<name>A0A6V8NEM0_9ACTN</name>
<comment type="caution">
    <text evidence="1">The sequence shown here is derived from an EMBL/GenBank/DDBJ whole genome shotgun (WGS) entry which is preliminary data.</text>
</comment>
<dbReference type="Proteomes" id="UP000585609">
    <property type="component" value="Unassembled WGS sequence"/>
</dbReference>
<proteinExistence type="predicted"/>
<evidence type="ECO:0000313" key="6">
    <source>
        <dbReference type="Proteomes" id="UP000585609"/>
    </source>
</evidence>
<reference evidence="4 5" key="1">
    <citation type="journal article" date="2020" name="Front. Microbiol.">
        <title>Single-cell genomics of novel Actinobacteria with the Wood-Ljungdahl pathway discovered in a serpentinizing system.</title>
        <authorList>
            <person name="Merino N."/>
            <person name="Kawai M."/>
            <person name="Boyd E.S."/>
            <person name="Colman D.R."/>
            <person name="McGlynn S.E."/>
            <person name="Nealson K.H."/>
            <person name="Kurokawa K."/>
            <person name="Hongoh Y."/>
        </authorList>
    </citation>
    <scope>NUCLEOTIDE SEQUENCE [LARGE SCALE GENOMIC DNA]</scope>
    <source>
        <strain evidence="1 5">S03</strain>
        <strain evidence="2 6">S09_30</strain>
        <strain evidence="3 4">S47</strain>
    </source>
</reference>
<evidence type="ECO:0000313" key="2">
    <source>
        <dbReference type="EMBL" id="GFP23518.1"/>
    </source>
</evidence>
<gene>
    <name evidence="1" type="ORF">HKBW3S03_00207</name>
    <name evidence="2" type="ORF">HKBW3S09_00985</name>
    <name evidence="3" type="ORF">HKBW3S47_00120</name>
</gene>
<evidence type="ECO:0000313" key="5">
    <source>
        <dbReference type="Proteomes" id="UP000574717"/>
    </source>
</evidence>
<dbReference type="EMBL" id="BLRU01000009">
    <property type="protein sequence ID" value="GFP18702.1"/>
    <property type="molecule type" value="Genomic_DNA"/>
</dbReference>
<protein>
    <submittedName>
        <fullName evidence="1">Uncharacterized protein</fullName>
    </submittedName>
</protein>
<organism evidence="1 5">
    <name type="scientific">Candidatus Hakubella thermalkaliphila</name>
    <dbReference type="NCBI Taxonomy" id="2754717"/>
    <lineage>
        <taxon>Bacteria</taxon>
        <taxon>Bacillati</taxon>
        <taxon>Actinomycetota</taxon>
        <taxon>Actinomycetota incertae sedis</taxon>
        <taxon>Candidatus Hakubellales</taxon>
        <taxon>Candidatus Hakubellaceae</taxon>
        <taxon>Candidatus Hakubella</taxon>
    </lineage>
</organism>
<sequence>MRKLWKQTILDEYVEGKISKKEGCEAPRA</sequence>
<dbReference type="EMBL" id="BLRW01000127">
    <property type="protein sequence ID" value="GFP23518.1"/>
    <property type="molecule type" value="Genomic_DNA"/>
</dbReference>
<accession>A0A6V8NEM0</accession>
<evidence type="ECO:0000313" key="3">
    <source>
        <dbReference type="EMBL" id="GFP38419.1"/>
    </source>
</evidence>
<evidence type="ECO:0000313" key="1">
    <source>
        <dbReference type="EMBL" id="GFP18702.1"/>
    </source>
</evidence>
<dbReference type="Proteomes" id="UP000574717">
    <property type="component" value="Unassembled WGS sequence"/>
</dbReference>